<accession>A0AA39U2A4</accession>
<proteinExistence type="inferred from homology"/>
<feature type="transmembrane region" description="Helical" evidence="2">
    <location>
        <begin position="86"/>
        <end position="104"/>
    </location>
</feature>
<protein>
    <submittedName>
        <fullName evidence="3">Caleosin related protein-domain-containing protein</fullName>
    </submittedName>
</protein>
<dbReference type="Pfam" id="PF05042">
    <property type="entry name" value="Caleosin"/>
    <property type="match status" value="1"/>
</dbReference>
<gene>
    <name evidence="3" type="ORF">B0T14DRAFT_440336</name>
</gene>
<keyword evidence="2" id="KW-0472">Membrane</keyword>
<dbReference type="PANTHER" id="PTHR31495">
    <property type="entry name" value="PEROXYGENASE 3-RELATED"/>
    <property type="match status" value="1"/>
</dbReference>
<comment type="similarity">
    <text evidence="1">Belongs to the caleosin family.</text>
</comment>
<dbReference type="EMBL" id="JAULSU010000007">
    <property type="protein sequence ID" value="KAK0610968.1"/>
    <property type="molecule type" value="Genomic_DNA"/>
</dbReference>
<evidence type="ECO:0000256" key="1">
    <source>
        <dbReference type="ARBA" id="ARBA00006765"/>
    </source>
</evidence>
<reference evidence="3" key="1">
    <citation type="submission" date="2023-06" db="EMBL/GenBank/DDBJ databases">
        <title>Genome-scale phylogeny and comparative genomics of the fungal order Sordariales.</title>
        <authorList>
            <consortium name="Lawrence Berkeley National Laboratory"/>
            <person name="Hensen N."/>
            <person name="Bonometti L."/>
            <person name="Westerberg I."/>
            <person name="Brannstrom I.O."/>
            <person name="Guillou S."/>
            <person name="Cros-Aarteil S."/>
            <person name="Calhoun S."/>
            <person name="Haridas S."/>
            <person name="Kuo A."/>
            <person name="Mondo S."/>
            <person name="Pangilinan J."/>
            <person name="Riley R."/>
            <person name="Labutti K."/>
            <person name="Andreopoulos B."/>
            <person name="Lipzen A."/>
            <person name="Chen C."/>
            <person name="Yanf M."/>
            <person name="Daum C."/>
            <person name="Ng V."/>
            <person name="Clum A."/>
            <person name="Steindorff A."/>
            <person name="Ohm R."/>
            <person name="Martin F."/>
            <person name="Silar P."/>
            <person name="Natvig D."/>
            <person name="Lalanne C."/>
            <person name="Gautier V."/>
            <person name="Ament-Velasquez S.L."/>
            <person name="Kruys A."/>
            <person name="Hutchinson M.I."/>
            <person name="Powell A.J."/>
            <person name="Barry K."/>
            <person name="Miller A.N."/>
            <person name="Grigoriev I.V."/>
            <person name="Debuchy R."/>
            <person name="Gladieux P."/>
            <person name="Thoren M.H."/>
            <person name="Johannesson H."/>
        </authorList>
    </citation>
    <scope>NUCLEOTIDE SEQUENCE</scope>
    <source>
        <strain evidence="3">CBS 606.72</strain>
    </source>
</reference>
<comment type="caution">
    <text evidence="3">The sequence shown here is derived from an EMBL/GenBank/DDBJ whole genome shotgun (WGS) entry which is preliminary data.</text>
</comment>
<name>A0AA39U2A4_9PEZI</name>
<sequence>MVDIDTVAAQCGVTKRQQAVYADASIRKPAIARANVAVSAEHPEGIDEYTEQFEDYTVLQQHILFWDRDCDGQICPWNTYVGFREIGFNFLFSLFAMFIIHLCFSYPTRLAYSYIPDPRFRLFVGGIHKAKHGSDSGTYDREGRFVPQAFEDMFAKWDVGGRGSLSAWELWNMIAGHRVAMDPFGWGAGVFEFGTTFLLAQENGRVSKEDMRRIYDGSIFWHIRALRRKGKSWGKGFCPRDFIGTASKALDEAYAQVQIASSAIMGFRKRSSNWKAKAN</sequence>
<keyword evidence="2" id="KW-0812">Transmembrane</keyword>
<evidence type="ECO:0000256" key="2">
    <source>
        <dbReference type="SAM" id="Phobius"/>
    </source>
</evidence>
<dbReference type="GO" id="GO:0004497">
    <property type="term" value="F:monooxygenase activity"/>
    <property type="evidence" value="ECO:0007669"/>
    <property type="project" value="TreeGrafter"/>
</dbReference>
<dbReference type="PANTHER" id="PTHR31495:SF0">
    <property type="entry name" value="BINDING PROTEIN CALEOSIN, PUTATIVE (AFU_ORTHOLOGUE AFUA_5G13750)-RELATED"/>
    <property type="match status" value="1"/>
</dbReference>
<evidence type="ECO:0000313" key="3">
    <source>
        <dbReference type="EMBL" id="KAK0610968.1"/>
    </source>
</evidence>
<dbReference type="InterPro" id="IPR007736">
    <property type="entry name" value="Caleosin-related"/>
</dbReference>
<keyword evidence="4" id="KW-1185">Reference proteome</keyword>
<dbReference type="GO" id="GO:0005509">
    <property type="term" value="F:calcium ion binding"/>
    <property type="evidence" value="ECO:0007669"/>
    <property type="project" value="TreeGrafter"/>
</dbReference>
<dbReference type="AlphaFoldDB" id="A0AA39U2A4"/>
<dbReference type="Proteomes" id="UP001175000">
    <property type="component" value="Unassembled WGS sequence"/>
</dbReference>
<evidence type="ECO:0000313" key="4">
    <source>
        <dbReference type="Proteomes" id="UP001175000"/>
    </source>
</evidence>
<organism evidence="3 4">
    <name type="scientific">Immersiella caudata</name>
    <dbReference type="NCBI Taxonomy" id="314043"/>
    <lineage>
        <taxon>Eukaryota</taxon>
        <taxon>Fungi</taxon>
        <taxon>Dikarya</taxon>
        <taxon>Ascomycota</taxon>
        <taxon>Pezizomycotina</taxon>
        <taxon>Sordariomycetes</taxon>
        <taxon>Sordariomycetidae</taxon>
        <taxon>Sordariales</taxon>
        <taxon>Lasiosphaeriaceae</taxon>
        <taxon>Immersiella</taxon>
    </lineage>
</organism>
<keyword evidence="2" id="KW-1133">Transmembrane helix</keyword>